<reference evidence="3 4" key="1">
    <citation type="submission" date="2018-05" db="EMBL/GenBank/DDBJ databases">
        <title>Complete genome sequence of Gordonia terrae NRRL B-16283.</title>
        <authorList>
            <person name="Garlena R.A."/>
            <person name="Russell D.A."/>
            <person name="Hatfull G.F."/>
        </authorList>
    </citation>
    <scope>NUCLEOTIDE SEQUENCE [LARGE SCALE GENOMIC DNA]</scope>
    <source>
        <strain evidence="3 4">NRRL B-16283</strain>
    </source>
</reference>
<dbReference type="SUPFAM" id="SSF53474">
    <property type="entry name" value="alpha/beta-Hydrolases"/>
    <property type="match status" value="1"/>
</dbReference>
<dbReference type="Proteomes" id="UP000247118">
    <property type="component" value="Chromosome"/>
</dbReference>
<proteinExistence type="predicted"/>
<sequence length="351" mass="37827">MMFRRIGLSLSSVRRPDSLTRLGRRTCESTTRPLASRRPTDAHKQRKPMGIDAPAPQSQIFSVITDDGVRLEGEVWEKEGTATVVLLHGIGQSRHSWRRAAKALAAADLQVVTYDLRGHGNSDWSKNADYSRARAGADLRTVVEALALDAVAPPVLGGFSYGGDVALTYAACGHRVAGIALVDVAPHVDEDGNDEIQDFLARSTAGFATLDEVAASVAELNGDATPAPGAAMERHVRRDGGTLFWKWDPNVFDLDIDLELRERELNEAVTATSRTPLILVRGGMSTMLSDESVRRLLAVRPDTEYVNVEGAGHSASGGTNDAFLSVVTGFCREVTVPDRETTPATTQGPIR</sequence>
<feature type="region of interest" description="Disordered" evidence="1">
    <location>
        <begin position="23"/>
        <end position="52"/>
    </location>
</feature>
<dbReference type="InterPro" id="IPR050228">
    <property type="entry name" value="Carboxylesterase_BioH"/>
</dbReference>
<dbReference type="PANTHER" id="PTHR43194">
    <property type="entry name" value="HYDROLASE ALPHA/BETA FOLD FAMILY"/>
    <property type="match status" value="1"/>
</dbReference>
<dbReference type="Pfam" id="PF00561">
    <property type="entry name" value="Abhydrolase_1"/>
    <property type="match status" value="1"/>
</dbReference>
<dbReference type="InterPro" id="IPR000073">
    <property type="entry name" value="AB_hydrolase_1"/>
</dbReference>
<dbReference type="PANTHER" id="PTHR43194:SF2">
    <property type="entry name" value="PEROXISOMAL MEMBRANE PROTEIN LPX1"/>
    <property type="match status" value="1"/>
</dbReference>
<evidence type="ECO:0000256" key="1">
    <source>
        <dbReference type="SAM" id="MobiDB-lite"/>
    </source>
</evidence>
<accession>A0AAD0NVU7</accession>
<evidence type="ECO:0000259" key="2">
    <source>
        <dbReference type="Pfam" id="PF00561"/>
    </source>
</evidence>
<keyword evidence="3" id="KW-0378">Hydrolase</keyword>
<feature type="domain" description="AB hydrolase-1" evidence="2">
    <location>
        <begin position="83"/>
        <end position="197"/>
    </location>
</feature>
<evidence type="ECO:0000313" key="3">
    <source>
        <dbReference type="EMBL" id="AWO82567.1"/>
    </source>
</evidence>
<dbReference type="EMBL" id="CP029604">
    <property type="protein sequence ID" value="AWO82567.1"/>
    <property type="molecule type" value="Genomic_DNA"/>
</dbReference>
<dbReference type="Gene3D" id="3.40.50.1820">
    <property type="entry name" value="alpha/beta hydrolase"/>
    <property type="match status" value="1"/>
</dbReference>
<dbReference type="AlphaFoldDB" id="A0AAD0NVU7"/>
<dbReference type="InterPro" id="IPR029058">
    <property type="entry name" value="AB_hydrolase_fold"/>
</dbReference>
<dbReference type="GO" id="GO:0016787">
    <property type="term" value="F:hydrolase activity"/>
    <property type="evidence" value="ECO:0007669"/>
    <property type="project" value="UniProtKB-KW"/>
</dbReference>
<name>A0AAD0NVU7_9ACTN</name>
<organism evidence="3 4">
    <name type="scientific">Gordonia terrae</name>
    <dbReference type="NCBI Taxonomy" id="2055"/>
    <lineage>
        <taxon>Bacteria</taxon>
        <taxon>Bacillati</taxon>
        <taxon>Actinomycetota</taxon>
        <taxon>Actinomycetes</taxon>
        <taxon>Mycobacteriales</taxon>
        <taxon>Gordoniaceae</taxon>
        <taxon>Gordonia</taxon>
    </lineage>
</organism>
<gene>
    <name evidence="3" type="ORF">DLJ61_02555</name>
</gene>
<protein>
    <submittedName>
        <fullName evidence="3">Alpha/beta hydrolase</fullName>
    </submittedName>
</protein>
<evidence type="ECO:0000313" key="4">
    <source>
        <dbReference type="Proteomes" id="UP000247118"/>
    </source>
</evidence>